<accession>A0A1S2LEY1</accession>
<protein>
    <submittedName>
        <fullName evidence="1">DUF1292 domain-containing protein</fullName>
    </submittedName>
</protein>
<dbReference type="Proteomes" id="UP000179524">
    <property type="component" value="Unassembled WGS sequence"/>
</dbReference>
<evidence type="ECO:0000313" key="2">
    <source>
        <dbReference type="Proteomes" id="UP000179524"/>
    </source>
</evidence>
<dbReference type="OrthoDB" id="2382047at2"/>
<evidence type="ECO:0000313" key="1">
    <source>
        <dbReference type="EMBL" id="OIJ11082.1"/>
    </source>
</evidence>
<keyword evidence="2" id="KW-1185">Reference proteome</keyword>
<dbReference type="RefSeq" id="WP_071310795.1">
    <property type="nucleotide sequence ID" value="NZ_MLQR01000045.1"/>
</dbReference>
<proteinExistence type="predicted"/>
<sequence length="86" mass="9830">MEIDAIRDQITIEDENGNIKDYNVEGLFDMEDNSYVLLSDDGETILMRIEDQDNEQFLVGITDPDERDSILTAYELAVDAEPTEIQ</sequence>
<dbReference type="EMBL" id="MLQR01000045">
    <property type="protein sequence ID" value="OIJ11082.1"/>
    <property type="molecule type" value="Genomic_DNA"/>
</dbReference>
<gene>
    <name evidence="1" type="ORF">BKP37_16870</name>
</gene>
<name>A0A1S2LEY1_9BACI</name>
<dbReference type="AlphaFoldDB" id="A0A1S2LEY1"/>
<reference evidence="1 2" key="1">
    <citation type="submission" date="2016-10" db="EMBL/GenBank/DDBJ databases">
        <title>Draft genome sequences of four alkaliphilic bacteria belonging to the Anaerobacillus genus.</title>
        <authorList>
            <person name="Bassil N.M."/>
            <person name="Lloyd J.R."/>
        </authorList>
    </citation>
    <scope>NUCLEOTIDE SEQUENCE [LARGE SCALE GENOMIC DNA]</scope>
    <source>
        <strain evidence="1 2">DSM 18345</strain>
    </source>
</reference>
<comment type="caution">
    <text evidence="1">The sequence shown here is derived from an EMBL/GenBank/DDBJ whole genome shotgun (WGS) entry which is preliminary data.</text>
</comment>
<dbReference type="InterPro" id="IPR009711">
    <property type="entry name" value="UPF0473"/>
</dbReference>
<organism evidence="1 2">
    <name type="scientific">Anaerobacillus alkalilacustris</name>
    <dbReference type="NCBI Taxonomy" id="393763"/>
    <lineage>
        <taxon>Bacteria</taxon>
        <taxon>Bacillati</taxon>
        <taxon>Bacillota</taxon>
        <taxon>Bacilli</taxon>
        <taxon>Bacillales</taxon>
        <taxon>Bacillaceae</taxon>
        <taxon>Anaerobacillus</taxon>
    </lineage>
</organism>
<dbReference type="Pfam" id="PF06949">
    <property type="entry name" value="DUF1292"/>
    <property type="match status" value="1"/>
</dbReference>